<dbReference type="InterPro" id="IPR015943">
    <property type="entry name" value="WD40/YVTN_repeat-like_dom_sf"/>
</dbReference>
<organism evidence="4 5">
    <name type="scientific">Trichonephila inaurata madagascariensis</name>
    <dbReference type="NCBI Taxonomy" id="2747483"/>
    <lineage>
        <taxon>Eukaryota</taxon>
        <taxon>Metazoa</taxon>
        <taxon>Ecdysozoa</taxon>
        <taxon>Arthropoda</taxon>
        <taxon>Chelicerata</taxon>
        <taxon>Arachnida</taxon>
        <taxon>Araneae</taxon>
        <taxon>Araneomorphae</taxon>
        <taxon>Entelegynae</taxon>
        <taxon>Araneoidea</taxon>
        <taxon>Nephilidae</taxon>
        <taxon>Trichonephila</taxon>
        <taxon>Trichonephila inaurata</taxon>
    </lineage>
</organism>
<dbReference type="InterPro" id="IPR001810">
    <property type="entry name" value="F-box_dom"/>
</dbReference>
<evidence type="ECO:0000313" key="5">
    <source>
        <dbReference type="Proteomes" id="UP000886998"/>
    </source>
</evidence>
<feature type="repeat" description="WD" evidence="1">
    <location>
        <begin position="521"/>
        <end position="553"/>
    </location>
</feature>
<feature type="domain" description="F-box" evidence="3">
    <location>
        <begin position="7"/>
        <end position="33"/>
    </location>
</feature>
<proteinExistence type="predicted"/>
<dbReference type="PROSITE" id="PS50082">
    <property type="entry name" value="WD_REPEATS_2"/>
    <property type="match status" value="2"/>
</dbReference>
<evidence type="ECO:0000256" key="2">
    <source>
        <dbReference type="SAM" id="MobiDB-lite"/>
    </source>
</evidence>
<feature type="region of interest" description="Disordered" evidence="2">
    <location>
        <begin position="311"/>
        <end position="375"/>
    </location>
</feature>
<evidence type="ECO:0000259" key="3">
    <source>
        <dbReference type="Pfam" id="PF00646"/>
    </source>
</evidence>
<dbReference type="Pfam" id="PF00646">
    <property type="entry name" value="F-box"/>
    <property type="match status" value="1"/>
</dbReference>
<dbReference type="Gene3D" id="1.20.1280.50">
    <property type="match status" value="1"/>
</dbReference>
<dbReference type="PROSITE" id="PS50294">
    <property type="entry name" value="WD_REPEATS_REGION"/>
    <property type="match status" value="2"/>
</dbReference>
<dbReference type="SUPFAM" id="SSF50978">
    <property type="entry name" value="WD40 repeat-like"/>
    <property type="match status" value="1"/>
</dbReference>
<dbReference type="GO" id="GO:0019005">
    <property type="term" value="C:SCF ubiquitin ligase complex"/>
    <property type="evidence" value="ECO:0007669"/>
    <property type="project" value="InterPro"/>
</dbReference>
<dbReference type="EMBL" id="BMAV01005091">
    <property type="protein sequence ID" value="GFY45868.1"/>
    <property type="molecule type" value="Genomic_DNA"/>
</dbReference>
<dbReference type="InterPro" id="IPR036322">
    <property type="entry name" value="WD40_repeat_dom_sf"/>
</dbReference>
<protein>
    <recommendedName>
        <fullName evidence="3">F-box domain-containing protein</fullName>
    </recommendedName>
</protein>
<dbReference type="PANTHER" id="PTHR20995">
    <property type="entry name" value="F-BOX/WD REPEAT-CONTAINING PROTEIN 5"/>
    <property type="match status" value="1"/>
</dbReference>
<keyword evidence="5" id="KW-1185">Reference proteome</keyword>
<dbReference type="InterPro" id="IPR042508">
    <property type="entry name" value="FBXW5"/>
</dbReference>
<dbReference type="AlphaFoldDB" id="A0A8X6X2Q2"/>
<dbReference type="Proteomes" id="UP000886998">
    <property type="component" value="Unassembled WGS sequence"/>
</dbReference>
<dbReference type="OrthoDB" id="192402at2759"/>
<evidence type="ECO:0000313" key="4">
    <source>
        <dbReference type="EMBL" id="GFY45868.1"/>
    </source>
</evidence>
<dbReference type="PANTHER" id="PTHR20995:SF17">
    <property type="entry name" value="F-BOX_WD REPEAT-CONTAINING PROTEIN 5"/>
    <property type="match status" value="1"/>
</dbReference>
<name>A0A8X6X2Q2_9ARAC</name>
<keyword evidence="1" id="KW-0853">WD repeat</keyword>
<dbReference type="GO" id="GO:0080008">
    <property type="term" value="C:Cul4-RING E3 ubiquitin ligase complex"/>
    <property type="evidence" value="ECO:0007669"/>
    <property type="project" value="InterPro"/>
</dbReference>
<reference evidence="4" key="1">
    <citation type="submission" date="2020-08" db="EMBL/GenBank/DDBJ databases">
        <title>Multicomponent nature underlies the extraordinary mechanical properties of spider dragline silk.</title>
        <authorList>
            <person name="Kono N."/>
            <person name="Nakamura H."/>
            <person name="Mori M."/>
            <person name="Yoshida Y."/>
            <person name="Ohtoshi R."/>
            <person name="Malay A.D."/>
            <person name="Moran D.A.P."/>
            <person name="Tomita M."/>
            <person name="Numata K."/>
            <person name="Arakawa K."/>
        </authorList>
    </citation>
    <scope>NUCLEOTIDE SEQUENCE</scope>
</reference>
<dbReference type="Pfam" id="PF00400">
    <property type="entry name" value="WD40"/>
    <property type="match status" value="2"/>
</dbReference>
<dbReference type="SUPFAM" id="SSF81383">
    <property type="entry name" value="F-box domain"/>
    <property type="match status" value="1"/>
</dbReference>
<dbReference type="InterPro" id="IPR036047">
    <property type="entry name" value="F-box-like_dom_sf"/>
</dbReference>
<comment type="caution">
    <text evidence="4">The sequence shown here is derived from an EMBL/GenBank/DDBJ whole genome shotgun (WGS) entry which is preliminary data.</text>
</comment>
<dbReference type="Gene3D" id="2.130.10.10">
    <property type="entry name" value="YVTN repeat-like/Quinoprotein amine dehydrogenase"/>
    <property type="match status" value="2"/>
</dbReference>
<evidence type="ECO:0000256" key="1">
    <source>
        <dbReference type="PROSITE-ProRule" id="PRU00221"/>
    </source>
</evidence>
<dbReference type="SMART" id="SM00320">
    <property type="entry name" value="WD40"/>
    <property type="match status" value="3"/>
</dbReference>
<feature type="repeat" description="WD" evidence="1">
    <location>
        <begin position="62"/>
        <end position="93"/>
    </location>
</feature>
<dbReference type="InterPro" id="IPR001680">
    <property type="entry name" value="WD40_rpt"/>
</dbReference>
<gene>
    <name evidence="4" type="primary">Fbxw5</name>
    <name evidence="4" type="ORF">TNIN_132491</name>
</gene>
<dbReference type="GO" id="GO:0016567">
    <property type="term" value="P:protein ubiquitination"/>
    <property type="evidence" value="ECO:0007669"/>
    <property type="project" value="InterPro"/>
</dbReference>
<sequence length="579" mass="66671">MSTSDFWHLLPDPLLLYIFSHLSAKELLSARKTQKLATRKYSWFHEYRRLKYHIPSEETEVLSEHSHQVLHVSFAHNGKMFASSSKDGYIKVWTATYPAEVRYSTDMKSFSWNYTQFSQFNESDTLLLVSGVHFGAHTASGEIAVFNLQGNFTLQCRVLNKPYDIFGTWYTDEYLLSGRLHFLGHLVSCSALWLNKAWQESESEKKPIIKRLFKFYNRKASSIRTITVANCLMSESKVEIGDSSLPSTSSEQPVVHGNPVSRNAVPANSWRRSHTIDLASVSLPELKVQFTAESNEACTMDSPIRYSQEYRRAESADMSSESSGDEENTSSDFDDPLLPWDEEWSGFSEDESNHTVPHRRRPKKKSHKVNQNGIAKSYVNEEEESFKRIKPFKFAERITETPTLMQRIAERQERNNAPPIPPNWHDEESVMQYFDQVDHLIDLHGHIIGMGLSPDHRYLYVNSRPWPQGYVIDNPLTPPPIAQEIDIHVIDLCTLKQYVASGAEDKRGYLWDRHYGNCLSKLPHKDVVNSVAFNPKDAEMLVTASDDFTLKVWRSKNRVQELNIKIEEKMQCDDTEEST</sequence>
<accession>A0A8X6X2Q2</accession>
<feature type="compositionally biased region" description="Basic residues" evidence="2">
    <location>
        <begin position="356"/>
        <end position="368"/>
    </location>
</feature>
<feature type="region of interest" description="Disordered" evidence="2">
    <location>
        <begin position="242"/>
        <end position="266"/>
    </location>
</feature>
<feature type="compositionally biased region" description="Acidic residues" evidence="2">
    <location>
        <begin position="323"/>
        <end position="350"/>
    </location>
</feature>